<dbReference type="AlphaFoldDB" id="A0A9P0D6H6"/>
<reference evidence="1" key="1">
    <citation type="submission" date="2022-01" db="EMBL/GenBank/DDBJ databases">
        <authorList>
            <person name="King R."/>
        </authorList>
    </citation>
    <scope>NUCLEOTIDE SEQUENCE</scope>
</reference>
<dbReference type="PANTHER" id="PTHR10773">
    <property type="entry name" value="DNA-DIRECTED RNA POLYMERASES I, II, AND III SUBUNIT RPABC2"/>
    <property type="match status" value="1"/>
</dbReference>
<dbReference type="EMBL" id="OV651818">
    <property type="protein sequence ID" value="CAH1112331.1"/>
    <property type="molecule type" value="Genomic_DNA"/>
</dbReference>
<evidence type="ECO:0000313" key="2">
    <source>
        <dbReference type="Proteomes" id="UP001153636"/>
    </source>
</evidence>
<dbReference type="OrthoDB" id="434783at2759"/>
<name>A0A9P0D6H6_9CUCU</name>
<gene>
    <name evidence="1" type="ORF">PSYICH_LOCUS11755</name>
</gene>
<proteinExistence type="predicted"/>
<dbReference type="Proteomes" id="UP001153636">
    <property type="component" value="Chromosome 6"/>
</dbReference>
<evidence type="ECO:0000313" key="1">
    <source>
        <dbReference type="EMBL" id="CAH1112331.1"/>
    </source>
</evidence>
<keyword evidence="2" id="KW-1185">Reference proteome</keyword>
<sequence length="286" mass="32131">MATPSTALLERLEKPGIPKSKRKLQKHLRSAGLAYISRTGKLIPAKKVADELCQCPHKCDSSVPLEARQRLFSHFYGLGEADLQNKFLRQHMDLRARLNVPETSNSGRPPRRITCKYLVPLLPTTDTVEVCQKAFVSAFVITTKRVRLQREKLIASLGLNSYSSHNRSKNNANKLIKTENLALSSEPNILNYLSMPMKLTLKLPHQQAETTDTGGEESKETKVPLHINQRSRHLIDNPLIPFGILLPEGVTIAPVIATADHDRDIAIVHNFFSNQLWKPEYIGAYS</sequence>
<protein>
    <submittedName>
        <fullName evidence="1">Uncharacterized protein</fullName>
    </submittedName>
</protein>
<organism evidence="1 2">
    <name type="scientific">Psylliodes chrysocephalus</name>
    <dbReference type="NCBI Taxonomy" id="3402493"/>
    <lineage>
        <taxon>Eukaryota</taxon>
        <taxon>Metazoa</taxon>
        <taxon>Ecdysozoa</taxon>
        <taxon>Arthropoda</taxon>
        <taxon>Hexapoda</taxon>
        <taxon>Insecta</taxon>
        <taxon>Pterygota</taxon>
        <taxon>Neoptera</taxon>
        <taxon>Endopterygota</taxon>
        <taxon>Coleoptera</taxon>
        <taxon>Polyphaga</taxon>
        <taxon>Cucujiformia</taxon>
        <taxon>Chrysomeloidea</taxon>
        <taxon>Chrysomelidae</taxon>
        <taxon>Galerucinae</taxon>
        <taxon>Alticini</taxon>
        <taxon>Psylliodes</taxon>
    </lineage>
</organism>
<dbReference type="PANTHER" id="PTHR10773:SF19">
    <property type="match status" value="1"/>
</dbReference>
<accession>A0A9P0D6H6</accession>